<evidence type="ECO:0000256" key="3">
    <source>
        <dbReference type="ARBA" id="ARBA00022452"/>
    </source>
</evidence>
<sequence>MRNSLPLAAVLLGLPSCVLADHGDALLLGQQVITASRTGHSPMSIASSSLITRDEIERQQAGSVPELLQRLAGVSVTSNGGRGKSTSVSIRGTSDKHVLVLIDGVRVGSATSGSAALQSIPVEQIERIEIVRGPRSSLYGSEAMGGVIQIFTRRGGAKGFKPYFSVGAGSRSSYSGSAGVAGSHGNGWFNLGVASESTDGINARAYRSNEPKAFEPDADGYRELSAQLRAGYRFDNGLELDGSWLQSENHSDFDARSYSAKNGLSGTNAYSDGSLQALSGRARFSPLAFWDVTLQAGHSEDLDDRFQDGDFNSRFDTRRDSLSWQNDFNFGEAQVLSLGMDYKKDRVDSSDDYAEDNRYNKGYFVQYQAAFGRHGVQAGLRRDKDEFFGAHDTGSLGYSFDLSDALTLTAAYGTAYRAPTFNDLYYPLTRGMEGNPDLQPEESESYEIGIRGSHGWGEWNINAYENQIEDLIVWAGSSPMRPENVDVARIRGIETSVATVLAGWNVAANMTFMDPQDRSKANHGHLLQRRAKRQFNLDLDRQFGAVGLGASLYAASERFDKASNAEDSRMPGYALVDLRSEYRFDEAWRLQVKLANLFDRDYETAQTYEQPGRAVYFTVRYQAL</sequence>
<keyword evidence="9 11" id="KW-0472">Membrane</keyword>
<evidence type="ECO:0000256" key="5">
    <source>
        <dbReference type="ARBA" id="ARBA00022729"/>
    </source>
</evidence>
<dbReference type="SUPFAM" id="SSF56935">
    <property type="entry name" value="Porins"/>
    <property type="match status" value="1"/>
</dbReference>
<keyword evidence="10 11" id="KW-0998">Cell outer membrane</keyword>
<keyword evidence="7 12" id="KW-0798">TonB box</keyword>
<evidence type="ECO:0000256" key="10">
    <source>
        <dbReference type="ARBA" id="ARBA00023237"/>
    </source>
</evidence>
<dbReference type="InterPro" id="IPR000531">
    <property type="entry name" value="Beta-barrel_TonB"/>
</dbReference>
<evidence type="ECO:0000256" key="7">
    <source>
        <dbReference type="ARBA" id="ARBA00023077"/>
    </source>
</evidence>
<dbReference type="PROSITE" id="PS52016">
    <property type="entry name" value="TONB_DEPENDENT_REC_3"/>
    <property type="match status" value="1"/>
</dbReference>
<evidence type="ECO:0000256" key="8">
    <source>
        <dbReference type="ARBA" id="ARBA00023114"/>
    </source>
</evidence>
<evidence type="ECO:0000259" key="14">
    <source>
        <dbReference type="Pfam" id="PF00593"/>
    </source>
</evidence>
<dbReference type="GO" id="GO:0009279">
    <property type="term" value="C:cell outer membrane"/>
    <property type="evidence" value="ECO:0007669"/>
    <property type="project" value="UniProtKB-SubCell"/>
</dbReference>
<proteinExistence type="inferred from homology"/>
<feature type="signal peptide" evidence="13">
    <location>
        <begin position="1"/>
        <end position="20"/>
    </location>
</feature>
<dbReference type="CDD" id="cd01347">
    <property type="entry name" value="ligand_gated_channel"/>
    <property type="match status" value="1"/>
</dbReference>
<dbReference type="RefSeq" id="WP_253164933.1">
    <property type="nucleotide sequence ID" value="NZ_JAMYBS010000038.1"/>
</dbReference>
<dbReference type="InterPro" id="IPR036942">
    <property type="entry name" value="Beta-barrel_TonB_sf"/>
</dbReference>
<evidence type="ECO:0000256" key="1">
    <source>
        <dbReference type="ARBA" id="ARBA00004571"/>
    </source>
</evidence>
<dbReference type="EMBL" id="JAMYBS010000038">
    <property type="protein sequence ID" value="MCO7546903.1"/>
    <property type="molecule type" value="Genomic_DNA"/>
</dbReference>
<dbReference type="NCBIfam" id="TIGR01779">
    <property type="entry name" value="TonB-B12"/>
    <property type="match status" value="1"/>
</dbReference>
<evidence type="ECO:0000313" key="16">
    <source>
        <dbReference type="EMBL" id="MCO7546903.1"/>
    </source>
</evidence>
<dbReference type="GO" id="GO:0006811">
    <property type="term" value="P:monoatomic ion transport"/>
    <property type="evidence" value="ECO:0007669"/>
    <property type="project" value="UniProtKB-KW"/>
</dbReference>
<feature type="domain" description="TonB-dependent receptor plug" evidence="15">
    <location>
        <begin position="46"/>
        <end position="147"/>
    </location>
</feature>
<dbReference type="AlphaFoldDB" id="A0AA41WNV8"/>
<evidence type="ECO:0000256" key="9">
    <source>
        <dbReference type="ARBA" id="ARBA00023136"/>
    </source>
</evidence>
<evidence type="ECO:0000256" key="12">
    <source>
        <dbReference type="RuleBase" id="RU003357"/>
    </source>
</evidence>
<keyword evidence="8" id="KW-0626">Porin</keyword>
<keyword evidence="2 11" id="KW-0813">Transport</keyword>
<dbReference type="InterPro" id="IPR039426">
    <property type="entry name" value="TonB-dep_rcpt-like"/>
</dbReference>
<evidence type="ECO:0000259" key="15">
    <source>
        <dbReference type="Pfam" id="PF07715"/>
    </source>
</evidence>
<gene>
    <name evidence="16" type="primary">btuB</name>
    <name evidence="16" type="ORF">NJF43_19315</name>
</gene>
<feature type="domain" description="TonB-dependent receptor-like beta-barrel" evidence="14">
    <location>
        <begin position="181"/>
        <end position="597"/>
    </location>
</feature>
<dbReference type="PANTHER" id="PTHR30069">
    <property type="entry name" value="TONB-DEPENDENT OUTER MEMBRANE RECEPTOR"/>
    <property type="match status" value="1"/>
</dbReference>
<evidence type="ECO:0000256" key="4">
    <source>
        <dbReference type="ARBA" id="ARBA00022692"/>
    </source>
</evidence>
<organism evidence="16 17">
    <name type="scientific">Stutzerimonas nitrititolerans</name>
    <dbReference type="NCBI Taxonomy" id="2482751"/>
    <lineage>
        <taxon>Bacteria</taxon>
        <taxon>Pseudomonadati</taxon>
        <taxon>Pseudomonadota</taxon>
        <taxon>Gammaproteobacteria</taxon>
        <taxon>Pseudomonadales</taxon>
        <taxon>Pseudomonadaceae</taxon>
        <taxon>Stutzerimonas</taxon>
    </lineage>
</organism>
<dbReference type="GO" id="GO:0015288">
    <property type="term" value="F:porin activity"/>
    <property type="evidence" value="ECO:0007669"/>
    <property type="project" value="UniProtKB-KW"/>
</dbReference>
<name>A0AA41WNV8_9GAMM</name>
<comment type="similarity">
    <text evidence="11 12">Belongs to the TonB-dependent receptor family.</text>
</comment>
<keyword evidence="3 11" id="KW-1134">Transmembrane beta strand</keyword>
<accession>A0AA41WNV8</accession>
<feature type="chain" id="PRO_5041420189" evidence="13">
    <location>
        <begin position="21"/>
        <end position="624"/>
    </location>
</feature>
<keyword evidence="5 13" id="KW-0732">Signal</keyword>
<dbReference type="Pfam" id="PF00593">
    <property type="entry name" value="TonB_dep_Rec_b-barrel"/>
    <property type="match status" value="1"/>
</dbReference>
<dbReference type="GO" id="GO:0015420">
    <property type="term" value="F:ABC-type vitamin B12 transporter activity"/>
    <property type="evidence" value="ECO:0007669"/>
    <property type="project" value="InterPro"/>
</dbReference>
<dbReference type="InterPro" id="IPR010101">
    <property type="entry name" value="B12_transptr_BtuB"/>
</dbReference>
<dbReference type="Gene3D" id="2.40.170.20">
    <property type="entry name" value="TonB-dependent receptor, beta-barrel domain"/>
    <property type="match status" value="1"/>
</dbReference>
<dbReference type="InterPro" id="IPR037066">
    <property type="entry name" value="Plug_dom_sf"/>
</dbReference>
<evidence type="ECO:0000313" key="17">
    <source>
        <dbReference type="Proteomes" id="UP001165292"/>
    </source>
</evidence>
<evidence type="ECO:0000256" key="11">
    <source>
        <dbReference type="PROSITE-ProRule" id="PRU01360"/>
    </source>
</evidence>
<dbReference type="Pfam" id="PF07715">
    <property type="entry name" value="Plug"/>
    <property type="match status" value="1"/>
</dbReference>
<reference evidence="16" key="1">
    <citation type="submission" date="2022-06" db="EMBL/GenBank/DDBJ databases">
        <title>Detection of beta-lactamases in bacteria of animal origin.</title>
        <authorList>
            <person name="Mlynarcik P."/>
            <person name="Zdarska V."/>
            <person name="Chudobova H."/>
            <person name="Prochazkova P."/>
            <person name="Hricova K."/>
            <person name="Mezerova K."/>
            <person name="Bardon J."/>
            <person name="Dolejska M."/>
            <person name="Sukkar I."/>
            <person name="Kolar M."/>
        </authorList>
    </citation>
    <scope>NUCLEOTIDE SEQUENCE</scope>
    <source>
        <strain evidence="16">S 300-3</strain>
    </source>
</reference>
<dbReference type="Gene3D" id="2.170.130.10">
    <property type="entry name" value="TonB-dependent receptor, plug domain"/>
    <property type="match status" value="1"/>
</dbReference>
<comment type="subcellular location">
    <subcellularLocation>
        <location evidence="1 11">Cell outer membrane</location>
        <topology evidence="1 11">Multi-pass membrane protein</topology>
    </subcellularLocation>
</comment>
<dbReference type="Proteomes" id="UP001165292">
    <property type="component" value="Unassembled WGS sequence"/>
</dbReference>
<dbReference type="InterPro" id="IPR012910">
    <property type="entry name" value="Plug_dom"/>
</dbReference>
<dbReference type="PANTHER" id="PTHR30069:SF53">
    <property type="entry name" value="COLICIN I RECEPTOR-RELATED"/>
    <property type="match status" value="1"/>
</dbReference>
<evidence type="ECO:0000256" key="6">
    <source>
        <dbReference type="ARBA" id="ARBA00023065"/>
    </source>
</evidence>
<evidence type="ECO:0000256" key="13">
    <source>
        <dbReference type="SAM" id="SignalP"/>
    </source>
</evidence>
<keyword evidence="6" id="KW-0406">Ion transport</keyword>
<keyword evidence="16" id="KW-0675">Receptor</keyword>
<evidence type="ECO:0000256" key="2">
    <source>
        <dbReference type="ARBA" id="ARBA00022448"/>
    </source>
</evidence>
<comment type="caution">
    <text evidence="16">The sequence shown here is derived from an EMBL/GenBank/DDBJ whole genome shotgun (WGS) entry which is preliminary data.</text>
</comment>
<protein>
    <submittedName>
        <fullName evidence="16">TonB-dependent vitamin B12 receptor</fullName>
    </submittedName>
</protein>
<dbReference type="GO" id="GO:0046930">
    <property type="term" value="C:pore complex"/>
    <property type="evidence" value="ECO:0007669"/>
    <property type="project" value="UniProtKB-KW"/>
</dbReference>
<keyword evidence="4 11" id="KW-0812">Transmembrane</keyword>